<evidence type="ECO:0000256" key="5">
    <source>
        <dbReference type="ARBA" id="ARBA00022679"/>
    </source>
</evidence>
<evidence type="ECO:0000313" key="14">
    <source>
        <dbReference type="EMBL" id="EKV57442.1"/>
    </source>
</evidence>
<dbReference type="PANTHER" id="PTHR30307">
    <property type="entry name" value="S-ADENOSYLMETHIONINE:TRNA RIBOSYLTRANSFERASE-ISOMERASE"/>
    <property type="match status" value="1"/>
</dbReference>
<reference evidence="14 15" key="1">
    <citation type="submission" date="2012-07" db="EMBL/GenBank/DDBJ databases">
        <title>Genome sequence of Brachyspira sp. 30446, isolated from a pig with mucohaemorrhagic colitis.</title>
        <authorList>
            <person name="Rubin J.E."/>
            <person name="Fernando C."/>
            <person name="Harding J.C.S."/>
            <person name="Hill J.E."/>
        </authorList>
    </citation>
    <scope>NUCLEOTIDE SEQUENCE [LARGE SCALE GENOMIC DNA]</scope>
    <source>
        <strain evidence="14 15">30446</strain>
    </source>
</reference>
<organism evidence="14 15">
    <name type="scientific">Brachyspira hampsonii 30446</name>
    <dbReference type="NCBI Taxonomy" id="1289135"/>
    <lineage>
        <taxon>Bacteria</taxon>
        <taxon>Pseudomonadati</taxon>
        <taxon>Spirochaetota</taxon>
        <taxon>Spirochaetia</taxon>
        <taxon>Brachyspirales</taxon>
        <taxon>Brachyspiraceae</taxon>
        <taxon>Brachyspira</taxon>
    </lineage>
</organism>
<dbReference type="InterPro" id="IPR036100">
    <property type="entry name" value="QueA_sf"/>
</dbReference>
<comment type="catalytic activity">
    <reaction evidence="8 13">
        <text>7-aminomethyl-7-carbaguanosine(34) in tRNA + S-adenosyl-L-methionine = epoxyqueuosine(34) in tRNA + adenine + L-methionine + 2 H(+)</text>
        <dbReference type="Rhea" id="RHEA:32155"/>
        <dbReference type="Rhea" id="RHEA-COMP:10342"/>
        <dbReference type="Rhea" id="RHEA-COMP:18582"/>
        <dbReference type="ChEBI" id="CHEBI:15378"/>
        <dbReference type="ChEBI" id="CHEBI:16708"/>
        <dbReference type="ChEBI" id="CHEBI:57844"/>
        <dbReference type="ChEBI" id="CHEBI:59789"/>
        <dbReference type="ChEBI" id="CHEBI:82833"/>
        <dbReference type="ChEBI" id="CHEBI:194443"/>
        <dbReference type="EC" id="2.4.99.17"/>
    </reaction>
</comment>
<dbReference type="OrthoDB" id="9805933at2"/>
<dbReference type="Gene3D" id="3.40.1780.10">
    <property type="entry name" value="QueA-like"/>
    <property type="match status" value="1"/>
</dbReference>
<dbReference type="Gene3D" id="2.40.10.240">
    <property type="entry name" value="QueA-like"/>
    <property type="match status" value="1"/>
</dbReference>
<dbReference type="Proteomes" id="UP000011663">
    <property type="component" value="Unassembled WGS sequence"/>
</dbReference>
<gene>
    <name evidence="13" type="primary">queA</name>
    <name evidence="14" type="ORF">A966_04816</name>
</gene>
<keyword evidence="6 13" id="KW-0949">S-adenosyl-L-methionine</keyword>
<keyword evidence="14" id="KW-0413">Isomerase</keyword>
<keyword evidence="7 13" id="KW-0671">Queuosine biosynthesis</keyword>
<dbReference type="GO" id="GO:0005737">
    <property type="term" value="C:cytoplasm"/>
    <property type="evidence" value="ECO:0007669"/>
    <property type="project" value="UniProtKB-SubCell"/>
</dbReference>
<evidence type="ECO:0000256" key="13">
    <source>
        <dbReference type="HAMAP-Rule" id="MF_00113"/>
    </source>
</evidence>
<evidence type="ECO:0000313" key="15">
    <source>
        <dbReference type="Proteomes" id="UP000011663"/>
    </source>
</evidence>
<dbReference type="InterPro" id="IPR042118">
    <property type="entry name" value="QueA_dom1"/>
</dbReference>
<dbReference type="InterPro" id="IPR042119">
    <property type="entry name" value="QueA_dom2"/>
</dbReference>
<sequence>MTDYFNKETYNFYLPENLIATNPNYERDHCKLMTLNKNTGKLEHKIFADIINYLNKDDVLVLNDSKVIPARIYAKKNTGGNSEILLLNKVNNDDSIWECIIRGKNIKEKDILYLNYSHLENAGGIEALIEKDNISTKIIKFSKSLTSDILDAIGKIPLPPYIIQSRKRKGEEEYNSHDKEFYQNVYAKNEGSIASPTSGLHFTKELLEKIKSIGVTVCYVTLHVGFSTFNPLKEDDLRNHIMHEEKFIIPKESYDIIINAKKEGRRVVSCGTTVARVLESEYDNYDFKRMEGSTNIFIYPPYKFKCVDALITNFHTPHSTLLAMVSAFAGYDNIMNAYKTAVENNYRFFSYGDAMFMFE</sequence>
<comment type="subunit">
    <text evidence="3 13">Monomer.</text>
</comment>
<evidence type="ECO:0000256" key="1">
    <source>
        <dbReference type="ARBA" id="ARBA00004496"/>
    </source>
</evidence>
<dbReference type="PANTHER" id="PTHR30307:SF0">
    <property type="entry name" value="S-ADENOSYLMETHIONINE:TRNA RIBOSYLTRANSFERASE-ISOMERASE"/>
    <property type="match status" value="1"/>
</dbReference>
<evidence type="ECO:0000256" key="12">
    <source>
        <dbReference type="ARBA" id="ARBA00076160"/>
    </source>
</evidence>
<dbReference type="GeneID" id="66487408"/>
<name>A0A2U4F033_9SPIR</name>
<evidence type="ECO:0000256" key="2">
    <source>
        <dbReference type="ARBA" id="ARBA00004691"/>
    </source>
</evidence>
<accession>A0A2U4F033</accession>
<evidence type="ECO:0000256" key="6">
    <source>
        <dbReference type="ARBA" id="ARBA00022691"/>
    </source>
</evidence>
<dbReference type="RefSeq" id="WP_008722937.1">
    <property type="nucleotide sequence ID" value="NZ_JH994110.1"/>
</dbReference>
<evidence type="ECO:0000256" key="10">
    <source>
        <dbReference type="ARBA" id="ARBA00066503"/>
    </source>
</evidence>
<dbReference type="UniPathway" id="UPA00392"/>
<dbReference type="SUPFAM" id="SSF111337">
    <property type="entry name" value="QueA-like"/>
    <property type="match status" value="1"/>
</dbReference>
<evidence type="ECO:0000256" key="3">
    <source>
        <dbReference type="ARBA" id="ARBA00011245"/>
    </source>
</evidence>
<protein>
    <recommendedName>
        <fullName evidence="11 13">S-adenosylmethionine:tRNA ribosyltransferase-isomerase</fullName>
        <ecNumber evidence="10 13">2.4.99.17</ecNumber>
    </recommendedName>
    <alternativeName>
        <fullName evidence="12 13">Queuosine biosynthesis protein QueA</fullName>
    </alternativeName>
</protein>
<comment type="subcellular location">
    <subcellularLocation>
        <location evidence="1 13">Cytoplasm</location>
    </subcellularLocation>
</comment>
<dbReference type="FunFam" id="3.40.1780.10:FF:000001">
    <property type="entry name" value="S-adenosylmethionine:tRNA ribosyltransferase-isomerase"/>
    <property type="match status" value="1"/>
</dbReference>
<evidence type="ECO:0000256" key="9">
    <source>
        <dbReference type="ARBA" id="ARBA00061210"/>
    </source>
</evidence>
<dbReference type="EC" id="2.4.99.17" evidence="10 13"/>
<dbReference type="Pfam" id="PF02547">
    <property type="entry name" value="Queuosine_synth"/>
    <property type="match status" value="1"/>
</dbReference>
<evidence type="ECO:0000256" key="7">
    <source>
        <dbReference type="ARBA" id="ARBA00022785"/>
    </source>
</evidence>
<evidence type="ECO:0000256" key="8">
    <source>
        <dbReference type="ARBA" id="ARBA00052751"/>
    </source>
</evidence>
<dbReference type="HAMAP" id="MF_00113">
    <property type="entry name" value="QueA"/>
    <property type="match status" value="1"/>
</dbReference>
<dbReference type="NCBIfam" id="NF001140">
    <property type="entry name" value="PRK00147.1"/>
    <property type="match status" value="1"/>
</dbReference>
<dbReference type="AlphaFoldDB" id="A0A2U4F033"/>
<dbReference type="GO" id="GO:0008616">
    <property type="term" value="P:tRNA queuosine(34) biosynthetic process"/>
    <property type="evidence" value="ECO:0007669"/>
    <property type="project" value="UniProtKB-UniRule"/>
</dbReference>
<comment type="similarity">
    <text evidence="9 13">Belongs to the QueA family.</text>
</comment>
<dbReference type="NCBIfam" id="TIGR00113">
    <property type="entry name" value="queA"/>
    <property type="match status" value="1"/>
</dbReference>
<evidence type="ECO:0000256" key="11">
    <source>
        <dbReference type="ARBA" id="ARBA00069325"/>
    </source>
</evidence>
<dbReference type="InterPro" id="IPR003699">
    <property type="entry name" value="QueA"/>
</dbReference>
<proteinExistence type="inferred from homology"/>
<comment type="pathway">
    <text evidence="2 13">tRNA modification; tRNA-queuosine biosynthesis.</text>
</comment>
<dbReference type="GO" id="GO:0051075">
    <property type="term" value="F:S-adenosylmethionine:tRNA ribosyltransferase-isomerase activity"/>
    <property type="evidence" value="ECO:0007669"/>
    <property type="project" value="UniProtKB-EC"/>
</dbReference>
<dbReference type="STRING" id="1289135.A966_04816"/>
<keyword evidence="5 13" id="KW-0808">Transferase</keyword>
<comment type="function">
    <text evidence="13">Transfers and isomerizes the ribose moiety from AdoMet to the 7-aminomethyl group of 7-deazaguanine (preQ1-tRNA) to give epoxyqueuosine (oQ-tRNA).</text>
</comment>
<evidence type="ECO:0000256" key="4">
    <source>
        <dbReference type="ARBA" id="ARBA00022490"/>
    </source>
</evidence>
<comment type="caution">
    <text evidence="14">The sequence shown here is derived from an EMBL/GenBank/DDBJ whole genome shotgun (WGS) entry which is preliminary data.</text>
</comment>
<dbReference type="EMBL" id="ALNZ01000021">
    <property type="protein sequence ID" value="EKV57442.1"/>
    <property type="molecule type" value="Genomic_DNA"/>
</dbReference>
<keyword evidence="4 13" id="KW-0963">Cytoplasm</keyword>